<feature type="transmembrane region" description="Helical" evidence="1">
    <location>
        <begin position="44"/>
        <end position="62"/>
    </location>
</feature>
<feature type="transmembrane region" description="Helical" evidence="1">
    <location>
        <begin position="215"/>
        <end position="236"/>
    </location>
</feature>
<feature type="transmembrane region" description="Helical" evidence="1">
    <location>
        <begin position="96"/>
        <end position="115"/>
    </location>
</feature>
<feature type="transmembrane region" description="Helical" evidence="1">
    <location>
        <begin position="6"/>
        <end position="24"/>
    </location>
</feature>
<name>A0ABU2N5X3_9PSEU</name>
<dbReference type="SUPFAM" id="SSF103481">
    <property type="entry name" value="Multidrug resistance efflux transporter EmrE"/>
    <property type="match status" value="1"/>
</dbReference>
<reference evidence="3" key="1">
    <citation type="submission" date="2023-07" db="EMBL/GenBank/DDBJ databases">
        <title>30 novel species of actinomycetes from the DSMZ collection.</title>
        <authorList>
            <person name="Nouioui I."/>
        </authorList>
    </citation>
    <scope>NUCLEOTIDE SEQUENCE [LARGE SCALE GENOMIC DNA]</scope>
    <source>
        <strain evidence="3">DSM 45834</strain>
    </source>
</reference>
<proteinExistence type="predicted"/>
<accession>A0ABU2N5X3</accession>
<organism evidence="2 3">
    <name type="scientific">Pseudonocardia charpentierae</name>
    <dbReference type="NCBI Taxonomy" id="3075545"/>
    <lineage>
        <taxon>Bacteria</taxon>
        <taxon>Bacillati</taxon>
        <taxon>Actinomycetota</taxon>
        <taxon>Actinomycetes</taxon>
        <taxon>Pseudonocardiales</taxon>
        <taxon>Pseudonocardiaceae</taxon>
        <taxon>Pseudonocardia</taxon>
    </lineage>
</organism>
<feature type="transmembrane region" description="Helical" evidence="1">
    <location>
        <begin position="127"/>
        <end position="146"/>
    </location>
</feature>
<dbReference type="PANTHER" id="PTHR40761">
    <property type="entry name" value="CONSERVED INTEGRAL MEMBRANE ALANINE VALINE AND LEUCINE RICH PROTEIN-RELATED"/>
    <property type="match status" value="1"/>
</dbReference>
<evidence type="ECO:0000256" key="1">
    <source>
        <dbReference type="SAM" id="Phobius"/>
    </source>
</evidence>
<feature type="transmembrane region" description="Helical" evidence="1">
    <location>
        <begin position="242"/>
        <end position="262"/>
    </location>
</feature>
<dbReference type="EMBL" id="JAVREJ010000003">
    <property type="protein sequence ID" value="MDT0349111.1"/>
    <property type="molecule type" value="Genomic_DNA"/>
</dbReference>
<dbReference type="Proteomes" id="UP001183202">
    <property type="component" value="Unassembled WGS sequence"/>
</dbReference>
<evidence type="ECO:0000313" key="3">
    <source>
        <dbReference type="Proteomes" id="UP001183202"/>
    </source>
</evidence>
<keyword evidence="1" id="KW-1133">Transmembrane helix</keyword>
<feature type="transmembrane region" description="Helical" evidence="1">
    <location>
        <begin position="68"/>
        <end position="89"/>
    </location>
</feature>
<dbReference type="RefSeq" id="WP_311555089.1">
    <property type="nucleotide sequence ID" value="NZ_JAVREJ010000003.1"/>
</dbReference>
<feature type="transmembrane region" description="Helical" evidence="1">
    <location>
        <begin position="153"/>
        <end position="172"/>
    </location>
</feature>
<dbReference type="InterPro" id="IPR037185">
    <property type="entry name" value="EmrE-like"/>
</dbReference>
<feature type="transmembrane region" description="Helical" evidence="1">
    <location>
        <begin position="184"/>
        <end position="203"/>
    </location>
</feature>
<evidence type="ECO:0000313" key="2">
    <source>
        <dbReference type="EMBL" id="MDT0349111.1"/>
    </source>
</evidence>
<dbReference type="PANTHER" id="PTHR40761:SF1">
    <property type="entry name" value="CONSERVED INTEGRAL MEMBRANE ALANINE VALINE AND LEUCINE RICH PROTEIN-RELATED"/>
    <property type="match status" value="1"/>
</dbReference>
<sequence length="277" mass="27693">MEVSATGLAFALAAMVLNSVAGLLESDATRYVTRGRALAMQPRYLGGLLVDGLGWASTVVALRYSPVFVVQAVLGGAIALTAVGARIVYGSALRRVDGLACAVCVVGLVLVAASAGPERPADPSSSAVLALALVAVVLVAALVAAWRAGSAWSLALVAGLGFGGSSVAVRAVHLTTGENPATLLAGPALYLVVVFGAVGLIAYSRSLERGSLARVTAILLVTEVTVPGLAGIILLGDSVRPGWWVVMTAGLVLAVAGVVVLADSPAQRPPPLRAAGS</sequence>
<gene>
    <name evidence="2" type="ORF">RM445_06185</name>
</gene>
<keyword evidence="3" id="KW-1185">Reference proteome</keyword>
<comment type="caution">
    <text evidence="2">The sequence shown here is derived from an EMBL/GenBank/DDBJ whole genome shotgun (WGS) entry which is preliminary data.</text>
</comment>
<protein>
    <recommendedName>
        <fullName evidence="4">Integral membrane protein</fullName>
    </recommendedName>
</protein>
<evidence type="ECO:0008006" key="4">
    <source>
        <dbReference type="Google" id="ProtNLM"/>
    </source>
</evidence>
<keyword evidence="1" id="KW-0812">Transmembrane</keyword>
<keyword evidence="1" id="KW-0472">Membrane</keyword>